<keyword evidence="2" id="KW-0732">Signal</keyword>
<keyword evidence="4" id="KW-1185">Reference proteome</keyword>
<dbReference type="EMBL" id="NIOF01000003">
    <property type="protein sequence ID" value="OWQ91338.1"/>
    <property type="molecule type" value="Genomic_DNA"/>
</dbReference>
<organism evidence="3 4">
    <name type="scientific">Roseateles aquatilis</name>
    <dbReference type="NCBI Taxonomy" id="431061"/>
    <lineage>
        <taxon>Bacteria</taxon>
        <taxon>Pseudomonadati</taxon>
        <taxon>Pseudomonadota</taxon>
        <taxon>Betaproteobacteria</taxon>
        <taxon>Burkholderiales</taxon>
        <taxon>Sphaerotilaceae</taxon>
        <taxon>Roseateles</taxon>
    </lineage>
</organism>
<feature type="chain" id="PRO_5011970035" description="OmpA-like domain-containing protein" evidence="2">
    <location>
        <begin position="24"/>
        <end position="215"/>
    </location>
</feature>
<feature type="region of interest" description="Disordered" evidence="1">
    <location>
        <begin position="44"/>
        <end position="90"/>
    </location>
</feature>
<comment type="caution">
    <text evidence="3">The sequence shown here is derived from an EMBL/GenBank/DDBJ whole genome shotgun (WGS) entry which is preliminary data.</text>
</comment>
<gene>
    <name evidence="3" type="ORF">CDN99_09185</name>
</gene>
<name>A0A246JFM9_9BURK</name>
<protein>
    <recommendedName>
        <fullName evidence="5">OmpA-like domain-containing protein</fullName>
    </recommendedName>
</protein>
<proteinExistence type="predicted"/>
<reference evidence="3 4" key="1">
    <citation type="journal article" date="2008" name="Int. J. Syst. Evol. Microbiol.">
        <title>Description of Roseateles aquatilis sp. nov. and Roseateles terrae sp. nov., in the class Betaproteobacteria, and emended description of the genus Roseateles.</title>
        <authorList>
            <person name="Gomila M."/>
            <person name="Bowien B."/>
            <person name="Falsen E."/>
            <person name="Moore E.R."/>
            <person name="Lalucat J."/>
        </authorList>
    </citation>
    <scope>NUCLEOTIDE SEQUENCE [LARGE SCALE GENOMIC DNA]</scope>
    <source>
        <strain evidence="3 4">CCUG 48205</strain>
    </source>
</reference>
<evidence type="ECO:0000313" key="3">
    <source>
        <dbReference type="EMBL" id="OWQ91338.1"/>
    </source>
</evidence>
<feature type="compositionally biased region" description="Polar residues" evidence="1">
    <location>
        <begin position="44"/>
        <end position="59"/>
    </location>
</feature>
<evidence type="ECO:0008006" key="5">
    <source>
        <dbReference type="Google" id="ProtNLM"/>
    </source>
</evidence>
<feature type="signal peptide" evidence="2">
    <location>
        <begin position="1"/>
        <end position="23"/>
    </location>
</feature>
<accession>A0A246JFM9</accession>
<evidence type="ECO:0000313" key="4">
    <source>
        <dbReference type="Proteomes" id="UP000197468"/>
    </source>
</evidence>
<sequence>MAITLLLLTGFMGANLFVMGPRAAEVLAAAATLAEEVNTANKLASSSNGAEIASKTNTKAPMVKPTDTAGESTTRDASKAPSDAERGATGASKADGRIVLEFEHDAYALDGPVRDALRAALVAHSGRALSVTAQVRADSPASSKRAAFIRVMAVRNALLDLGFAADGIRPSVQPADSTAPTVGPRDAGIVVIKLEPRAPSPILSASLQKETAHAD</sequence>
<evidence type="ECO:0000256" key="1">
    <source>
        <dbReference type="SAM" id="MobiDB-lite"/>
    </source>
</evidence>
<evidence type="ECO:0000256" key="2">
    <source>
        <dbReference type="SAM" id="SignalP"/>
    </source>
</evidence>
<dbReference type="AlphaFoldDB" id="A0A246JFM9"/>
<dbReference type="Proteomes" id="UP000197468">
    <property type="component" value="Unassembled WGS sequence"/>
</dbReference>
<feature type="compositionally biased region" description="Basic and acidic residues" evidence="1">
    <location>
        <begin position="73"/>
        <end position="86"/>
    </location>
</feature>